<keyword evidence="25" id="KW-1185">Reference proteome</keyword>
<dbReference type="GO" id="GO:0009653">
    <property type="term" value="P:anatomical structure morphogenesis"/>
    <property type="evidence" value="ECO:0007669"/>
    <property type="project" value="UniProtKB-ARBA"/>
</dbReference>
<feature type="signal peptide" evidence="22">
    <location>
        <begin position="1"/>
        <end position="21"/>
    </location>
</feature>
<comment type="subcellular location">
    <subcellularLocation>
        <location evidence="1">Endoplasmic reticulum</location>
    </subcellularLocation>
    <subcellularLocation>
        <location evidence="2">Membrane</location>
        <topology evidence="2">Single-pass type I membrane protein</topology>
    </subcellularLocation>
</comment>
<dbReference type="Pfam" id="PF14670">
    <property type="entry name" value="FXa_inhibition"/>
    <property type="match status" value="4"/>
</dbReference>
<evidence type="ECO:0000256" key="10">
    <source>
        <dbReference type="ARBA" id="ARBA00022729"/>
    </source>
</evidence>
<dbReference type="InterPro" id="IPR002172">
    <property type="entry name" value="LDrepeatLR_classA_rpt"/>
</dbReference>
<evidence type="ECO:0000256" key="18">
    <source>
        <dbReference type="PROSITE-ProRule" id="PRU00124"/>
    </source>
</evidence>
<evidence type="ECO:0000256" key="22">
    <source>
        <dbReference type="SAM" id="SignalP"/>
    </source>
</evidence>
<evidence type="ECO:0000256" key="14">
    <source>
        <dbReference type="ARBA" id="ARBA00023136"/>
    </source>
</evidence>
<dbReference type="GO" id="GO:0006897">
    <property type="term" value="P:endocytosis"/>
    <property type="evidence" value="ECO:0007669"/>
    <property type="project" value="UniProtKB-KW"/>
</dbReference>
<keyword evidence="14 21" id="KW-0472">Membrane</keyword>
<evidence type="ECO:0000259" key="23">
    <source>
        <dbReference type="SMART" id="SM00181"/>
    </source>
</evidence>
<dbReference type="GO" id="GO:0060070">
    <property type="term" value="P:canonical Wnt signaling pathway"/>
    <property type="evidence" value="ECO:0007669"/>
    <property type="project" value="UniProtKB-ARBA"/>
</dbReference>
<dbReference type="InterPro" id="IPR023415">
    <property type="entry name" value="LDLR_class-A_CS"/>
</dbReference>
<dbReference type="PROSITE" id="PS01209">
    <property type="entry name" value="LDLRA_1"/>
    <property type="match status" value="2"/>
</dbReference>
<keyword evidence="16 24" id="KW-0675">Receptor</keyword>
<dbReference type="PROSITE" id="PS51120">
    <property type="entry name" value="LDLRB"/>
    <property type="match status" value="11"/>
</dbReference>
<feature type="repeat" description="LDL-receptor class B" evidence="19">
    <location>
        <begin position="1391"/>
        <end position="1433"/>
    </location>
</feature>
<feature type="domain" description="EGF-like" evidence="23">
    <location>
        <begin position="1564"/>
        <end position="1600"/>
    </location>
</feature>
<dbReference type="PRINTS" id="PR00261">
    <property type="entry name" value="LDLRECEPTOR"/>
</dbReference>
<evidence type="ECO:0000313" key="24">
    <source>
        <dbReference type="EMBL" id="KAA0724573.1"/>
    </source>
</evidence>
<dbReference type="SMART" id="SM00135">
    <property type="entry name" value="LY"/>
    <property type="match status" value="20"/>
</dbReference>
<feature type="disulfide bond" evidence="18">
    <location>
        <begin position="1565"/>
        <end position="1577"/>
    </location>
</feature>
<keyword evidence="4" id="KW-0217">Developmental protein</keyword>
<name>A0A5A9PRP7_9TELE</name>
<dbReference type="GO" id="GO:0045944">
    <property type="term" value="P:positive regulation of transcription by RNA polymerase II"/>
    <property type="evidence" value="ECO:0007669"/>
    <property type="project" value="UniProtKB-ARBA"/>
</dbReference>
<sequence length="1880" mass="209739">MPGSLAMEILLLGLLLCCSLAVIRDFYPHASYSHWRAIHSGDKLRLLSCFFVLLLYKGGGRWAQVLSSPPPGTTEERKFGSHMGARAVIDCYVSGTRWHMQTVARCQLAVPMDMSGCQTEGSPLLLFANRRDVRLVDAEVGRSESAVVVSGLEDAAAVDFLFSEGLIFWTDVSEEAIKQTYYNFSSTFIMEATLGRGKTAVVSGLDSPDGLACDWLGRKLYWTDSETNRIEVANLDGTSRKVLFWQDLDQPRAIALNPAHRYMYWTDWGEEPRIERAGMDGTSRQTIVKTEIYWPNGLTIDLEEQKLYWADAKLSFIHKANLDGTAREAVVEGSLTHPFALTLYNQTLYWTDWQTRSIHACNKHTGEKRREILNGIYAPMDIQVLGSERQPNIQTPCSEGNGGCSHLCLLSPVPPFYSCACPTGVQLKEDGKTCRPGAEQVLLLARRTDLRRISLDLPDFTDIVLQVRDIRHAIAIDYDPVEGYVYWTDDEVRAIRRCRINGSDAETLMTNEIDHPDGIAVDWVARNLYWTDTGTDRIEVTRLNGTSRRVLISENLDEPRAIVLDPVNGYMYWTDWGEMPKIERANLDGTERVVLLNTSLGWPNGLAVDSVAGKLYWGDAKTDKIETDLSESESVLKEDLGHTISLPLVRQIARPRRGKPCGRMFRLDPPPTPAQKLHRIEVNPCGGPSPPLRQMHFWLLCCHHSQSHFLRGRASPSHIYQRAGVEGGSRLRSAPVLETSAGHENDNFSLWAPTAHGSRQRADDCSNMSEYFCNFATVNSHLSLAFDPLAYHIGNFLRAINVDGTNRMTILEDKLPHIFGFTLLGEYIYWTDWQRRSIERVHIANGTREVIIEQLPDLMGLKATKVTETYGTNGCAENNGGCSHLCFHRPQGLSCACPMGLELLSDLRTCVVPEAFLLFTNRADIRSISLGTNSNDVPIPLTGVKEASALDFDVLENRIYWTDVSIKTISRAFMNGSSVEPVIEFGLDYPEGMAVDWMGRNLYWADTGTNRIEVARLDGQYRQVLVCKDLDNPRSLALDPAIGYMYWTEWGGRPRIARAHMDGSNIVTLVDKVGRANGLTIDYIDQRLYWTDLDTSMIESTNMQGLQREIVADDLSHPFSLTQYRDYIYWTDWNLRSIERADKRSGLNRTVVQGHLEYVMDILVFHSSRQDGSNKCSQNNGHCAHLCLASPSGAQCRCASHYTLETNGLNCSSPSSFLLFSQKSSISRIVQGEQSPDMILPIHVMKNLRAISFDPLERLVYWVDGRQNIRRARDDGTQASTVMTPTNLHPKQPHDLSLDPYSRTVYWTCEATNTINIHRMDGHVIGEVLKDDGDKPRAIVVNAEKGYMYFTTVQDRSAKIEGASLDGTERESLFTTGLIRPVALALDNKLGKLFWVDADLKRIESSDLSGANRIVLQDSNILQPVGLTVLGDHLYWIDRQQQMIERVDKLNGEKRTRIQGRIQFLTGIHAVEYMEPEEFASHPCSRDNGGCSHICIAKGDGTPRCSCPTHLVLLQNLLSCGEPPTCSSEQFTCATGEIDCIPMDWRCDGIAECADHSDEMNCPICSGLQFQCDKGQCVDAQLRCNGEPDCADGSDEQDCETICMPNQFRCGNSQCILKKQQCDSFPDCADNSDELFCDFTTPNDLPRHTSTIGPVIGIILSVFVMGGMCFVCQRVVCRHYKGSNGGFPHEYISGTPHVPLNFIAPTNTQHGTFTGITCGKSMMSSMSLMGSSSSGAPLYDRNHVTGASSSSSSSTKGAFYPQILNPPPSPATDRSLYNAEAFYSSTSPSTTRSYRPYLRGVAPPTTPCSTDVCDSDYTTSRWKSNKYYVDLNSDSDPYPPPPTPRSQYMSAEESCPPSPSTERSYFQLCPPPPSPCTDSS</sequence>
<dbReference type="GO" id="GO:0009888">
    <property type="term" value="P:tissue development"/>
    <property type="evidence" value="ECO:0007669"/>
    <property type="project" value="UniProtKB-ARBA"/>
</dbReference>
<dbReference type="FunFam" id="2.120.10.30:FF:000132">
    <property type="entry name" value="Uncharacterized protein"/>
    <property type="match status" value="1"/>
</dbReference>
<evidence type="ECO:0000256" key="3">
    <source>
        <dbReference type="ARBA" id="ARBA00009939"/>
    </source>
</evidence>
<feature type="repeat" description="LDL-receptor class B" evidence="19">
    <location>
        <begin position="218"/>
        <end position="260"/>
    </location>
</feature>
<feature type="disulfide bond" evidence="18">
    <location>
        <begin position="1610"/>
        <end position="1628"/>
    </location>
</feature>
<dbReference type="PANTHER" id="PTHR46513">
    <property type="entry name" value="VITELLOGENIN RECEPTOR-LIKE PROTEIN-RELATED-RELATED"/>
    <property type="match status" value="1"/>
</dbReference>
<keyword evidence="6" id="KW-0597">Phosphoprotein</keyword>
<dbReference type="PANTHER" id="PTHR46513:SF16">
    <property type="entry name" value="LOW-DENSITY LIPOPROTEIN RECEPTOR-RELATED PROTEIN 5"/>
    <property type="match status" value="1"/>
</dbReference>
<keyword evidence="24" id="KW-0449">Lipoprotein</keyword>
<dbReference type="PROSITE" id="PS50068">
    <property type="entry name" value="LDLRA_2"/>
    <property type="match status" value="3"/>
</dbReference>
<evidence type="ECO:0000256" key="9">
    <source>
        <dbReference type="ARBA" id="ARBA00022692"/>
    </source>
</evidence>
<keyword evidence="15 18" id="KW-1015">Disulfide bond</keyword>
<dbReference type="InterPro" id="IPR011042">
    <property type="entry name" value="6-blade_b-propeller_TolB-like"/>
</dbReference>
<dbReference type="EMBL" id="SOYY01000002">
    <property type="protein sequence ID" value="KAA0724573.1"/>
    <property type="molecule type" value="Genomic_DNA"/>
</dbReference>
<feature type="disulfide bond" evidence="18">
    <location>
        <begin position="1622"/>
        <end position="1637"/>
    </location>
</feature>
<evidence type="ECO:0000256" key="20">
    <source>
        <dbReference type="SAM" id="MobiDB-lite"/>
    </source>
</evidence>
<dbReference type="FunFam" id="2.120.10.30:FF:000001">
    <property type="entry name" value="Low-density lipoprotein receptor-related protein 6"/>
    <property type="match status" value="1"/>
</dbReference>
<organism evidence="24 25">
    <name type="scientific">Triplophysa tibetana</name>
    <dbReference type="NCBI Taxonomy" id="1572043"/>
    <lineage>
        <taxon>Eukaryota</taxon>
        <taxon>Metazoa</taxon>
        <taxon>Chordata</taxon>
        <taxon>Craniata</taxon>
        <taxon>Vertebrata</taxon>
        <taxon>Euteleostomi</taxon>
        <taxon>Actinopterygii</taxon>
        <taxon>Neopterygii</taxon>
        <taxon>Teleostei</taxon>
        <taxon>Ostariophysi</taxon>
        <taxon>Cypriniformes</taxon>
        <taxon>Nemacheilidae</taxon>
        <taxon>Triplophysa</taxon>
    </lineage>
</organism>
<evidence type="ECO:0000256" key="7">
    <source>
        <dbReference type="ARBA" id="ARBA00022583"/>
    </source>
</evidence>
<dbReference type="InterPro" id="IPR036055">
    <property type="entry name" value="LDL_receptor-like_sf"/>
</dbReference>
<dbReference type="GO" id="GO:0016020">
    <property type="term" value="C:membrane"/>
    <property type="evidence" value="ECO:0007669"/>
    <property type="project" value="UniProtKB-SubCell"/>
</dbReference>
<feature type="domain" description="EGF-like" evidence="23">
    <location>
        <begin position="1483"/>
        <end position="1527"/>
    </location>
</feature>
<gene>
    <name evidence="24" type="ORF">E1301_Tti003841</name>
</gene>
<feature type="repeat" description="LDL-receptor class B" evidence="19">
    <location>
        <begin position="1086"/>
        <end position="1127"/>
    </location>
</feature>
<dbReference type="Gene3D" id="4.10.400.10">
    <property type="entry name" value="Low-density Lipoprotein Receptor"/>
    <property type="match status" value="3"/>
</dbReference>
<dbReference type="InterPro" id="IPR000033">
    <property type="entry name" value="LDLR_classB_rpt"/>
</dbReference>
<feature type="repeat" description="LDL-receptor class B" evidence="19">
    <location>
        <begin position="1043"/>
        <end position="1085"/>
    </location>
</feature>
<feature type="region of interest" description="Disordered" evidence="20">
    <location>
        <begin position="1832"/>
        <end position="1880"/>
    </location>
</feature>
<feature type="disulfide bond" evidence="18">
    <location>
        <begin position="1584"/>
        <end position="1599"/>
    </location>
</feature>
<feature type="chain" id="PRO_5022911426" evidence="22">
    <location>
        <begin position="22"/>
        <end position="1880"/>
    </location>
</feature>
<dbReference type="GO" id="GO:0007399">
    <property type="term" value="P:nervous system development"/>
    <property type="evidence" value="ECO:0007669"/>
    <property type="project" value="TreeGrafter"/>
</dbReference>
<accession>A0A5A9PRP7</accession>
<evidence type="ECO:0000256" key="19">
    <source>
        <dbReference type="PROSITE-ProRule" id="PRU00461"/>
    </source>
</evidence>
<evidence type="ECO:0000256" key="8">
    <source>
        <dbReference type="ARBA" id="ARBA00022687"/>
    </source>
</evidence>
<dbReference type="GO" id="GO:0048513">
    <property type="term" value="P:animal organ development"/>
    <property type="evidence" value="ECO:0007669"/>
    <property type="project" value="UniProtKB-ARBA"/>
</dbReference>
<feature type="domain" description="EGF-like" evidence="23">
    <location>
        <begin position="396"/>
        <end position="435"/>
    </location>
</feature>
<feature type="disulfide bond" evidence="18">
    <location>
        <begin position="1603"/>
        <end position="1615"/>
    </location>
</feature>
<dbReference type="SUPFAM" id="SSF57196">
    <property type="entry name" value="EGF/Laminin"/>
    <property type="match status" value="4"/>
</dbReference>
<evidence type="ECO:0000256" key="1">
    <source>
        <dbReference type="ARBA" id="ARBA00004240"/>
    </source>
</evidence>
<keyword evidence="7" id="KW-0254">Endocytosis</keyword>
<proteinExistence type="inferred from homology"/>
<dbReference type="InterPro" id="IPR000742">
    <property type="entry name" value="EGF"/>
</dbReference>
<dbReference type="FunFam" id="4.10.400.10:FF:000016">
    <property type="entry name" value="Low-density lipoprotein receptor-related protein 6"/>
    <property type="match status" value="1"/>
</dbReference>
<dbReference type="SMART" id="SM00192">
    <property type="entry name" value="LDLa"/>
    <property type="match status" value="3"/>
</dbReference>
<feature type="disulfide bond" evidence="18">
    <location>
        <begin position="1547"/>
        <end position="1562"/>
    </location>
</feature>
<keyword evidence="12" id="KW-0256">Endoplasmic reticulum</keyword>
<keyword evidence="5" id="KW-0245">EGF-like domain</keyword>
<feature type="repeat" description="LDL-receptor class B" evidence="19">
    <location>
        <begin position="261"/>
        <end position="304"/>
    </location>
</feature>
<evidence type="ECO:0000256" key="13">
    <source>
        <dbReference type="ARBA" id="ARBA00022989"/>
    </source>
</evidence>
<feature type="repeat" description="LDL-receptor class B" evidence="19">
    <location>
        <begin position="526"/>
        <end position="568"/>
    </location>
</feature>
<comment type="similarity">
    <text evidence="3">Belongs to the LDLR family.</text>
</comment>
<evidence type="ECO:0000256" key="15">
    <source>
        <dbReference type="ARBA" id="ARBA00023157"/>
    </source>
</evidence>
<feature type="domain" description="EGF-like" evidence="23">
    <location>
        <begin position="1175"/>
        <end position="1212"/>
    </location>
</feature>
<feature type="repeat" description="LDL-receptor class B" evidence="19">
    <location>
        <begin position="957"/>
        <end position="999"/>
    </location>
</feature>
<protein>
    <submittedName>
        <fullName evidence="24">Low-density lipoprotein receptor-related protein 5</fullName>
    </submittedName>
</protein>
<evidence type="ECO:0000256" key="12">
    <source>
        <dbReference type="ARBA" id="ARBA00022824"/>
    </source>
</evidence>
<dbReference type="FunFam" id="2.120.10.30:FF:000241">
    <property type="entry name" value="Low-density lipoprotein receptor-related protein 6"/>
    <property type="match status" value="1"/>
</dbReference>
<comment type="caution">
    <text evidence="24">The sequence shown here is derived from an EMBL/GenBank/DDBJ whole genome shotgun (WGS) entry which is preliminary data.</text>
</comment>
<keyword evidence="17" id="KW-0325">Glycoprotein</keyword>
<evidence type="ECO:0000256" key="21">
    <source>
        <dbReference type="SAM" id="Phobius"/>
    </source>
</evidence>
<dbReference type="SUPFAM" id="SSF63825">
    <property type="entry name" value="YWTD domain"/>
    <property type="match status" value="5"/>
</dbReference>
<feature type="transmembrane region" description="Helical" evidence="21">
    <location>
        <begin position="1652"/>
        <end position="1672"/>
    </location>
</feature>
<dbReference type="Pfam" id="PF00058">
    <property type="entry name" value="Ldl_recept_b"/>
    <property type="match status" value="11"/>
</dbReference>
<reference evidence="24 25" key="1">
    <citation type="journal article" date="2019" name="Mol. Ecol. Resour.">
        <title>Chromosome-level genome assembly of Triplophysa tibetana, a fish adapted to the harsh high-altitude environment of the Tibetan Plateau.</title>
        <authorList>
            <person name="Yang X."/>
            <person name="Liu H."/>
            <person name="Ma Z."/>
            <person name="Zou Y."/>
            <person name="Zou M."/>
            <person name="Mao Y."/>
            <person name="Li X."/>
            <person name="Wang H."/>
            <person name="Chen T."/>
            <person name="Wang W."/>
            <person name="Yang R."/>
        </authorList>
    </citation>
    <scope>NUCLEOTIDE SEQUENCE [LARGE SCALE GENOMIC DNA]</scope>
    <source>
        <strain evidence="24">TTIB1903HZAU</strain>
        <tissue evidence="24">Muscle</tissue>
    </source>
</reference>
<evidence type="ECO:0000256" key="5">
    <source>
        <dbReference type="ARBA" id="ARBA00022536"/>
    </source>
</evidence>
<keyword evidence="10 22" id="KW-0732">Signal</keyword>
<dbReference type="Proteomes" id="UP000324632">
    <property type="component" value="Chromosome 2"/>
</dbReference>
<dbReference type="CDD" id="cd00112">
    <property type="entry name" value="LDLa"/>
    <property type="match status" value="3"/>
</dbReference>
<feature type="repeat" description="LDL-receptor class B" evidence="19">
    <location>
        <begin position="1000"/>
        <end position="1042"/>
    </location>
</feature>
<dbReference type="GO" id="GO:0005783">
    <property type="term" value="C:endoplasmic reticulum"/>
    <property type="evidence" value="ECO:0007669"/>
    <property type="project" value="UniProtKB-SubCell"/>
</dbReference>
<feature type="repeat" description="LDL-receptor class B" evidence="19">
    <location>
        <begin position="305"/>
        <end position="347"/>
    </location>
</feature>
<evidence type="ECO:0000313" key="25">
    <source>
        <dbReference type="Proteomes" id="UP000324632"/>
    </source>
</evidence>
<keyword evidence="9 21" id="KW-0812">Transmembrane</keyword>
<dbReference type="Pfam" id="PF00057">
    <property type="entry name" value="Ldl_recept_a"/>
    <property type="match status" value="3"/>
</dbReference>
<dbReference type="SUPFAM" id="SSF57424">
    <property type="entry name" value="LDL receptor-like module"/>
    <property type="match status" value="3"/>
</dbReference>
<comment type="caution">
    <text evidence="18">Lacks conserved residue(s) required for the propagation of feature annotation.</text>
</comment>
<keyword evidence="8" id="KW-0879">Wnt signaling pathway</keyword>
<feature type="repeat" description="LDL-receptor class B" evidence="19">
    <location>
        <begin position="483"/>
        <end position="525"/>
    </location>
</feature>
<dbReference type="FunFam" id="2.120.10.30:FF:000017">
    <property type="entry name" value="Low-density lipoprotein receptor-related protein 6"/>
    <property type="match status" value="1"/>
</dbReference>
<evidence type="ECO:0000256" key="16">
    <source>
        <dbReference type="ARBA" id="ARBA00023170"/>
    </source>
</evidence>
<feature type="disulfide bond" evidence="18">
    <location>
        <begin position="1572"/>
        <end position="1590"/>
    </location>
</feature>
<feature type="compositionally biased region" description="Pro residues" evidence="20">
    <location>
        <begin position="1869"/>
        <end position="1880"/>
    </location>
</feature>
<feature type="region of interest" description="Disordered" evidence="20">
    <location>
        <begin position="1740"/>
        <end position="1771"/>
    </location>
</feature>
<dbReference type="FunFam" id="4.10.400.10:FF:000076">
    <property type="entry name" value="Low-density lipoprotein receptor-related protein"/>
    <property type="match status" value="1"/>
</dbReference>
<keyword evidence="11" id="KW-0677">Repeat</keyword>
<evidence type="ECO:0000256" key="11">
    <source>
        <dbReference type="ARBA" id="ARBA00022737"/>
    </source>
</evidence>
<dbReference type="GO" id="GO:0017147">
    <property type="term" value="F:Wnt-protein binding"/>
    <property type="evidence" value="ECO:0007669"/>
    <property type="project" value="UniProtKB-ARBA"/>
</dbReference>
<evidence type="ECO:0000256" key="6">
    <source>
        <dbReference type="ARBA" id="ARBA00022553"/>
    </source>
</evidence>
<dbReference type="InterPro" id="IPR050778">
    <property type="entry name" value="Cueball_EGF_LRP_Nidogen"/>
</dbReference>
<feature type="repeat" description="LDL-receptor class B" evidence="19">
    <location>
        <begin position="569"/>
        <end position="612"/>
    </location>
</feature>
<feature type="domain" description="EGF-like" evidence="23">
    <location>
        <begin position="874"/>
        <end position="911"/>
    </location>
</feature>
<evidence type="ECO:0000256" key="2">
    <source>
        <dbReference type="ARBA" id="ARBA00004479"/>
    </source>
</evidence>
<dbReference type="Gene3D" id="2.10.25.10">
    <property type="entry name" value="Laminin"/>
    <property type="match status" value="1"/>
</dbReference>
<keyword evidence="13 21" id="KW-1133">Transmembrane helix</keyword>
<dbReference type="SMART" id="SM00181">
    <property type="entry name" value="EGF"/>
    <property type="match status" value="5"/>
</dbReference>
<evidence type="ECO:0000256" key="17">
    <source>
        <dbReference type="ARBA" id="ARBA00023180"/>
    </source>
</evidence>
<dbReference type="Gene3D" id="2.120.10.30">
    <property type="entry name" value="TolB, C-terminal domain"/>
    <property type="match status" value="5"/>
</dbReference>
<evidence type="ECO:0000256" key="4">
    <source>
        <dbReference type="ARBA" id="ARBA00022473"/>
    </source>
</evidence>